<dbReference type="KEGG" id="asip:AQUSIP_24310"/>
<dbReference type="InterPro" id="IPR009057">
    <property type="entry name" value="Homeodomain-like_sf"/>
</dbReference>
<keyword evidence="3" id="KW-0805">Transcription regulation</keyword>
<dbReference type="InterPro" id="IPR025944">
    <property type="entry name" value="Sigma_54_int_dom_CS"/>
</dbReference>
<evidence type="ECO:0000256" key="4">
    <source>
        <dbReference type="ARBA" id="ARBA00023125"/>
    </source>
</evidence>
<dbReference type="Gene3D" id="1.10.8.60">
    <property type="match status" value="1"/>
</dbReference>
<accession>A0A5E4PJG3</accession>
<dbReference type="PROSITE" id="PS00675">
    <property type="entry name" value="SIGMA54_INTERACT_1"/>
    <property type="match status" value="1"/>
</dbReference>
<dbReference type="FunFam" id="3.40.50.300:FF:000006">
    <property type="entry name" value="DNA-binding transcriptional regulator NtrC"/>
    <property type="match status" value="1"/>
</dbReference>
<dbReference type="AlphaFoldDB" id="A0A5E4PJG3"/>
<dbReference type="CDD" id="cd00009">
    <property type="entry name" value="AAA"/>
    <property type="match status" value="1"/>
</dbReference>
<dbReference type="InterPro" id="IPR002197">
    <property type="entry name" value="HTH_Fis"/>
</dbReference>
<dbReference type="PANTHER" id="PTHR32071:SF117">
    <property type="entry name" value="PTS-DEPENDENT DIHYDROXYACETONE KINASE OPERON REGULATORY PROTEIN-RELATED"/>
    <property type="match status" value="1"/>
</dbReference>
<protein>
    <submittedName>
        <fullName evidence="7">Transcriptional regulatory protein ZraR</fullName>
    </submittedName>
</protein>
<dbReference type="Gene3D" id="3.40.50.300">
    <property type="entry name" value="P-loop containing nucleotide triphosphate hydrolases"/>
    <property type="match status" value="1"/>
</dbReference>
<dbReference type="PROSITE" id="PS00676">
    <property type="entry name" value="SIGMA54_INTERACT_2"/>
    <property type="match status" value="1"/>
</dbReference>
<dbReference type="SUPFAM" id="SSF46689">
    <property type="entry name" value="Homeodomain-like"/>
    <property type="match status" value="1"/>
</dbReference>
<dbReference type="GO" id="GO:0006355">
    <property type="term" value="P:regulation of DNA-templated transcription"/>
    <property type="evidence" value="ECO:0007669"/>
    <property type="project" value="InterPro"/>
</dbReference>
<dbReference type="InterPro" id="IPR003593">
    <property type="entry name" value="AAA+_ATPase"/>
</dbReference>
<organism evidence="7 8">
    <name type="scientific">Aquicella siphonis</name>
    <dbReference type="NCBI Taxonomy" id="254247"/>
    <lineage>
        <taxon>Bacteria</taxon>
        <taxon>Pseudomonadati</taxon>
        <taxon>Pseudomonadota</taxon>
        <taxon>Gammaproteobacteria</taxon>
        <taxon>Legionellales</taxon>
        <taxon>Coxiellaceae</taxon>
        <taxon>Aquicella</taxon>
    </lineage>
</organism>
<dbReference type="SUPFAM" id="SSF52540">
    <property type="entry name" value="P-loop containing nucleoside triphosphate hydrolases"/>
    <property type="match status" value="1"/>
</dbReference>
<reference evidence="7 8" key="1">
    <citation type="submission" date="2019-08" db="EMBL/GenBank/DDBJ databases">
        <authorList>
            <person name="Guy L."/>
        </authorList>
    </citation>
    <scope>NUCLEOTIDE SEQUENCE [LARGE SCALE GENOMIC DNA]</scope>
    <source>
        <strain evidence="7 8">SGT-108</strain>
    </source>
</reference>
<evidence type="ECO:0000313" key="7">
    <source>
        <dbReference type="EMBL" id="VVC77104.1"/>
    </source>
</evidence>
<dbReference type="PROSITE" id="PS00688">
    <property type="entry name" value="SIGMA54_INTERACT_3"/>
    <property type="match status" value="1"/>
</dbReference>
<keyword evidence="4" id="KW-0238">DNA-binding</keyword>
<keyword evidence="2" id="KW-0067">ATP-binding</keyword>
<evidence type="ECO:0000313" key="8">
    <source>
        <dbReference type="Proteomes" id="UP000324194"/>
    </source>
</evidence>
<keyword evidence="1" id="KW-0547">Nucleotide-binding</keyword>
<dbReference type="RefSeq" id="WP_148340501.1">
    <property type="nucleotide sequence ID" value="NZ_LR699120.1"/>
</dbReference>
<evidence type="ECO:0000259" key="6">
    <source>
        <dbReference type="PROSITE" id="PS50045"/>
    </source>
</evidence>
<gene>
    <name evidence="7" type="primary">zraR</name>
    <name evidence="7" type="ORF">AQUSIP_24310</name>
</gene>
<dbReference type="Pfam" id="PF25601">
    <property type="entry name" value="AAA_lid_14"/>
    <property type="match status" value="1"/>
</dbReference>
<dbReference type="InterPro" id="IPR058031">
    <property type="entry name" value="AAA_lid_NorR"/>
</dbReference>
<evidence type="ECO:0000256" key="2">
    <source>
        <dbReference type="ARBA" id="ARBA00022840"/>
    </source>
</evidence>
<dbReference type="PROSITE" id="PS50045">
    <property type="entry name" value="SIGMA54_INTERACT_4"/>
    <property type="match status" value="1"/>
</dbReference>
<keyword evidence="8" id="KW-1185">Reference proteome</keyword>
<name>A0A5E4PJG3_9COXI</name>
<dbReference type="OrthoDB" id="9804019at2"/>
<evidence type="ECO:0000256" key="3">
    <source>
        <dbReference type="ARBA" id="ARBA00023015"/>
    </source>
</evidence>
<proteinExistence type="predicted"/>
<dbReference type="EMBL" id="LR699120">
    <property type="protein sequence ID" value="VVC77104.1"/>
    <property type="molecule type" value="Genomic_DNA"/>
</dbReference>
<dbReference type="PANTHER" id="PTHR32071">
    <property type="entry name" value="TRANSCRIPTIONAL REGULATORY PROTEIN"/>
    <property type="match status" value="1"/>
</dbReference>
<dbReference type="Proteomes" id="UP000324194">
    <property type="component" value="Chromosome 2"/>
</dbReference>
<dbReference type="GO" id="GO:0005524">
    <property type="term" value="F:ATP binding"/>
    <property type="evidence" value="ECO:0007669"/>
    <property type="project" value="UniProtKB-KW"/>
</dbReference>
<dbReference type="InterPro" id="IPR025943">
    <property type="entry name" value="Sigma_54_int_dom_ATP-bd_2"/>
</dbReference>
<dbReference type="Pfam" id="PF02954">
    <property type="entry name" value="HTH_8"/>
    <property type="match status" value="1"/>
</dbReference>
<dbReference type="SMART" id="SM00382">
    <property type="entry name" value="AAA"/>
    <property type="match status" value="1"/>
</dbReference>
<dbReference type="InterPro" id="IPR027417">
    <property type="entry name" value="P-loop_NTPase"/>
</dbReference>
<dbReference type="Pfam" id="PF00158">
    <property type="entry name" value="Sigma54_activat"/>
    <property type="match status" value="1"/>
</dbReference>
<dbReference type="GO" id="GO:0043565">
    <property type="term" value="F:sequence-specific DNA binding"/>
    <property type="evidence" value="ECO:0007669"/>
    <property type="project" value="InterPro"/>
</dbReference>
<dbReference type="InterPro" id="IPR002078">
    <property type="entry name" value="Sigma_54_int"/>
</dbReference>
<evidence type="ECO:0000256" key="5">
    <source>
        <dbReference type="ARBA" id="ARBA00023163"/>
    </source>
</evidence>
<dbReference type="Gene3D" id="1.10.10.60">
    <property type="entry name" value="Homeodomain-like"/>
    <property type="match status" value="1"/>
</dbReference>
<evidence type="ECO:0000256" key="1">
    <source>
        <dbReference type="ARBA" id="ARBA00022741"/>
    </source>
</evidence>
<sequence>MHSERIQGSKEDSLSRYRLVGDDCDSCRYLANAFALLKLPLDRLSVRHLIDSDHDNPQTTVFIFCKNIEEEQGKRLYEMLASDHRHFISMLPPEQRIVRSKSLVHFLKSSFSASELINILARCGQTDSELNTPTNLTSHPVFERLIGSSLRIRKIRSMIHQVACTDSTVLILGQSGTGKDVIASCIHYLSKRCENALVPINCGAIPGELIESELFGHEKGAFTGALTRRPGRFEIANGGTLFLDEIGDMPLSMQVKLLRVIQERKIDRVGGNTSINVNVRLIAATNKNLEDLIQQNRFREDLFYRLNVFPIQVPSLNERKEDIPVLIDYHLNKIHERLGHRVAFTETAMQTLCDYAWPGNIRELENFLERTVILHRDQVLDEKDIDPAYKQKKNPAPASVTALSEETPLNIKDYIANIEKQVIQFALNRSNGMIQSAADYLSLGKNALLEKMKKHNLIDA</sequence>
<feature type="domain" description="Sigma-54 factor interaction" evidence="6">
    <location>
        <begin position="145"/>
        <end position="373"/>
    </location>
</feature>
<keyword evidence="5" id="KW-0804">Transcription</keyword>
<dbReference type="InterPro" id="IPR025662">
    <property type="entry name" value="Sigma_54_int_dom_ATP-bd_1"/>
</dbReference>